<dbReference type="AlphaFoldDB" id="A0A0S7Y174"/>
<dbReference type="Pfam" id="PF00467">
    <property type="entry name" value="KOW"/>
    <property type="match status" value="1"/>
</dbReference>
<dbReference type="InterPro" id="IPR047050">
    <property type="entry name" value="NGN"/>
</dbReference>
<evidence type="ECO:0000313" key="10">
    <source>
        <dbReference type="EMBL" id="KPJ68497.1"/>
    </source>
</evidence>
<keyword evidence="3 5" id="KW-0805">Transcription regulation</keyword>
<organism evidence="10 11">
    <name type="scientific">candidate division WOR-1 bacterium DG_54_3</name>
    <dbReference type="NCBI Taxonomy" id="1703775"/>
    <lineage>
        <taxon>Bacteria</taxon>
        <taxon>Bacillati</taxon>
        <taxon>Saganbacteria</taxon>
    </lineage>
</organism>
<evidence type="ECO:0000256" key="2">
    <source>
        <dbReference type="ARBA" id="ARBA00022814"/>
    </source>
</evidence>
<dbReference type="Gene3D" id="2.30.30.30">
    <property type="match status" value="1"/>
</dbReference>
<dbReference type="EMBL" id="LIZX01000051">
    <property type="protein sequence ID" value="KPJ68497.1"/>
    <property type="molecule type" value="Genomic_DNA"/>
</dbReference>
<dbReference type="SMART" id="SM00739">
    <property type="entry name" value="KOW"/>
    <property type="match status" value="1"/>
</dbReference>
<dbReference type="SMART" id="SM00738">
    <property type="entry name" value="NGN"/>
    <property type="match status" value="1"/>
</dbReference>
<dbReference type="PATRIC" id="fig|1703775.3.peg.2423"/>
<dbReference type="Gene3D" id="3.30.70.940">
    <property type="entry name" value="NusG, N-terminal domain"/>
    <property type="match status" value="1"/>
</dbReference>
<proteinExistence type="inferred from homology"/>
<evidence type="ECO:0000256" key="4">
    <source>
        <dbReference type="ARBA" id="ARBA00023163"/>
    </source>
</evidence>
<dbReference type="InterPro" id="IPR008991">
    <property type="entry name" value="Translation_prot_SH3-like_sf"/>
</dbReference>
<dbReference type="PANTHER" id="PTHR30265:SF2">
    <property type="entry name" value="TRANSCRIPTION TERMINATION_ANTITERMINATION PROTEIN NUSG"/>
    <property type="match status" value="1"/>
</dbReference>
<evidence type="ECO:0000256" key="6">
    <source>
        <dbReference type="NCBIfam" id="TIGR00922"/>
    </source>
</evidence>
<dbReference type="CDD" id="cd06091">
    <property type="entry name" value="KOW_NusG"/>
    <property type="match status" value="1"/>
</dbReference>
<dbReference type="GO" id="GO:0032784">
    <property type="term" value="P:regulation of DNA-templated transcription elongation"/>
    <property type="evidence" value="ECO:0007669"/>
    <property type="project" value="InterPro"/>
</dbReference>
<name>A0A0S7Y174_UNCSA</name>
<sequence>MEMKWYVAHTYSGHEQKAKRYLENAIVSQGLQEKVGRVLVPMETVVEMKHGKRSAAVKKFLPSYILIEMILDRETQHLVTSAPGITSFVGASGKPVPIKPEEAERILKQVERGRTRDYEEVPFKAGDQVKVIDGPFTDFTGFVSEVNQERKSLKVMVSIFGRPTPVELDFLQVQTI</sequence>
<keyword evidence="2 5" id="KW-0889">Transcription antitermination</keyword>
<dbReference type="SUPFAM" id="SSF82679">
    <property type="entry name" value="N-utilization substance G protein NusG, N-terminal domain"/>
    <property type="match status" value="1"/>
</dbReference>
<evidence type="ECO:0000259" key="9">
    <source>
        <dbReference type="SMART" id="SM00739"/>
    </source>
</evidence>
<feature type="domain" description="NusG-like N-terminal" evidence="8">
    <location>
        <begin position="2"/>
        <end position="110"/>
    </location>
</feature>
<dbReference type="PROSITE" id="PS01014">
    <property type="entry name" value="NUSG"/>
    <property type="match status" value="1"/>
</dbReference>
<dbReference type="InterPro" id="IPR043425">
    <property type="entry name" value="NusG-like"/>
</dbReference>
<dbReference type="Pfam" id="PF02357">
    <property type="entry name" value="NusG"/>
    <property type="match status" value="1"/>
</dbReference>
<reference evidence="10 11" key="1">
    <citation type="journal article" date="2015" name="Microbiome">
        <title>Genomic resolution of linkages in carbon, nitrogen, and sulfur cycling among widespread estuary sediment bacteria.</title>
        <authorList>
            <person name="Baker B.J."/>
            <person name="Lazar C.S."/>
            <person name="Teske A.P."/>
            <person name="Dick G.J."/>
        </authorList>
    </citation>
    <scope>NUCLEOTIDE SEQUENCE [LARGE SCALE GENOMIC DNA]</scope>
    <source>
        <strain evidence="10">DG_54_3</strain>
    </source>
</reference>
<accession>A0A0S7Y174</accession>
<keyword evidence="4 5" id="KW-0804">Transcription</keyword>
<dbReference type="CDD" id="cd09891">
    <property type="entry name" value="NGN_Bact_1"/>
    <property type="match status" value="1"/>
</dbReference>
<dbReference type="GO" id="GO:0005829">
    <property type="term" value="C:cytosol"/>
    <property type="evidence" value="ECO:0007669"/>
    <property type="project" value="TreeGrafter"/>
</dbReference>
<protein>
    <recommendedName>
        <fullName evidence="5 6">Transcription termination/antitermination protein NusG</fullName>
    </recommendedName>
</protein>
<dbReference type="GO" id="GO:0006353">
    <property type="term" value="P:DNA-templated transcription termination"/>
    <property type="evidence" value="ECO:0007669"/>
    <property type="project" value="UniProtKB-UniRule"/>
</dbReference>
<dbReference type="FunFam" id="2.30.30.30:FF:000002">
    <property type="entry name" value="Transcription termination/antitermination factor NusG"/>
    <property type="match status" value="1"/>
</dbReference>
<comment type="caution">
    <text evidence="10">The sequence shown here is derived from an EMBL/GenBank/DDBJ whole genome shotgun (WGS) entry which is preliminary data.</text>
</comment>
<evidence type="ECO:0000256" key="1">
    <source>
        <dbReference type="ARBA" id="ARBA00022472"/>
    </source>
</evidence>
<dbReference type="InterPro" id="IPR015869">
    <property type="entry name" value="Transcrpt_antiterm_NusG_bac_CS"/>
</dbReference>
<dbReference type="HAMAP" id="MF_00948">
    <property type="entry name" value="NusG"/>
    <property type="match status" value="1"/>
</dbReference>
<keyword evidence="1 5" id="KW-0806">Transcription termination</keyword>
<dbReference type="PRINTS" id="PR00338">
    <property type="entry name" value="NUSGTNSCPFCT"/>
</dbReference>
<dbReference type="InterPro" id="IPR001062">
    <property type="entry name" value="Transcrpt_antiterm_NusG"/>
</dbReference>
<dbReference type="InterPro" id="IPR006645">
    <property type="entry name" value="NGN-like_dom"/>
</dbReference>
<gene>
    <name evidence="5" type="primary">nusG</name>
    <name evidence="10" type="ORF">AMJ44_06420</name>
</gene>
<dbReference type="GO" id="GO:0006354">
    <property type="term" value="P:DNA-templated transcription elongation"/>
    <property type="evidence" value="ECO:0007669"/>
    <property type="project" value="UniProtKB-UniRule"/>
</dbReference>
<dbReference type="InterPro" id="IPR014722">
    <property type="entry name" value="Rib_uL2_dom2"/>
</dbReference>
<comment type="similarity">
    <text evidence="5 7">Belongs to the NusG family.</text>
</comment>
<dbReference type="InterPro" id="IPR005824">
    <property type="entry name" value="KOW"/>
</dbReference>
<evidence type="ECO:0000256" key="7">
    <source>
        <dbReference type="RuleBase" id="RU000538"/>
    </source>
</evidence>
<feature type="domain" description="KOW" evidence="9">
    <location>
        <begin position="122"/>
        <end position="149"/>
    </location>
</feature>
<evidence type="ECO:0000259" key="8">
    <source>
        <dbReference type="SMART" id="SM00738"/>
    </source>
</evidence>
<dbReference type="SUPFAM" id="SSF50104">
    <property type="entry name" value="Translation proteins SH3-like domain"/>
    <property type="match status" value="1"/>
</dbReference>
<comment type="function">
    <text evidence="5 7">Participates in transcription elongation, termination and antitermination.</text>
</comment>
<dbReference type="Proteomes" id="UP000051861">
    <property type="component" value="Unassembled WGS sequence"/>
</dbReference>
<dbReference type="GO" id="GO:0031564">
    <property type="term" value="P:transcription antitermination"/>
    <property type="evidence" value="ECO:0007669"/>
    <property type="project" value="UniProtKB-UniRule"/>
</dbReference>
<dbReference type="PANTHER" id="PTHR30265">
    <property type="entry name" value="RHO-INTERACTING TRANSCRIPTION TERMINATION FACTOR NUSG"/>
    <property type="match status" value="1"/>
</dbReference>
<dbReference type="NCBIfam" id="TIGR00922">
    <property type="entry name" value="nusG"/>
    <property type="match status" value="1"/>
</dbReference>
<dbReference type="InterPro" id="IPR036735">
    <property type="entry name" value="NGN_dom_sf"/>
</dbReference>
<evidence type="ECO:0000256" key="3">
    <source>
        <dbReference type="ARBA" id="ARBA00023015"/>
    </source>
</evidence>
<evidence type="ECO:0000313" key="11">
    <source>
        <dbReference type="Proteomes" id="UP000051861"/>
    </source>
</evidence>
<evidence type="ECO:0000256" key="5">
    <source>
        <dbReference type="HAMAP-Rule" id="MF_00948"/>
    </source>
</evidence>